<gene>
    <name evidence="1" type="ORF">B0I36DRAFT_362322</name>
</gene>
<accession>A0A9P8Y9J6</accession>
<dbReference type="Proteomes" id="UP000756346">
    <property type="component" value="Unassembled WGS sequence"/>
</dbReference>
<sequence>MPPFWPFLLSYLHPEFYDATLKLGARGVVVERIDVSERPLYPIPSALTTELAAAEAAADVTPRSAKLYISGGPWIREAAPSHWTFAAQAIRETGLDVLLPINPFILRPTAMIAELFDGPITSI</sequence>
<name>A0A9P8Y9J6_9PEZI</name>
<organism evidence="1 2">
    <name type="scientific">Microdochium trichocladiopsis</name>
    <dbReference type="NCBI Taxonomy" id="1682393"/>
    <lineage>
        <taxon>Eukaryota</taxon>
        <taxon>Fungi</taxon>
        <taxon>Dikarya</taxon>
        <taxon>Ascomycota</taxon>
        <taxon>Pezizomycotina</taxon>
        <taxon>Sordariomycetes</taxon>
        <taxon>Xylariomycetidae</taxon>
        <taxon>Xylariales</taxon>
        <taxon>Microdochiaceae</taxon>
        <taxon>Microdochium</taxon>
    </lineage>
</organism>
<keyword evidence="2" id="KW-1185">Reference proteome</keyword>
<evidence type="ECO:0000313" key="1">
    <source>
        <dbReference type="EMBL" id="KAH7033679.1"/>
    </source>
</evidence>
<protein>
    <submittedName>
        <fullName evidence="1">Uncharacterized protein</fullName>
    </submittedName>
</protein>
<dbReference type="RefSeq" id="XP_046014511.1">
    <property type="nucleotide sequence ID" value="XM_046158636.1"/>
</dbReference>
<proteinExistence type="predicted"/>
<dbReference type="EMBL" id="JAGTJQ010000004">
    <property type="protein sequence ID" value="KAH7033679.1"/>
    <property type="molecule type" value="Genomic_DNA"/>
</dbReference>
<dbReference type="AlphaFoldDB" id="A0A9P8Y9J6"/>
<reference evidence="1" key="1">
    <citation type="journal article" date="2021" name="Nat. Commun.">
        <title>Genetic determinants of endophytism in the Arabidopsis root mycobiome.</title>
        <authorList>
            <person name="Mesny F."/>
            <person name="Miyauchi S."/>
            <person name="Thiergart T."/>
            <person name="Pickel B."/>
            <person name="Atanasova L."/>
            <person name="Karlsson M."/>
            <person name="Huettel B."/>
            <person name="Barry K.W."/>
            <person name="Haridas S."/>
            <person name="Chen C."/>
            <person name="Bauer D."/>
            <person name="Andreopoulos W."/>
            <person name="Pangilinan J."/>
            <person name="LaButti K."/>
            <person name="Riley R."/>
            <person name="Lipzen A."/>
            <person name="Clum A."/>
            <person name="Drula E."/>
            <person name="Henrissat B."/>
            <person name="Kohler A."/>
            <person name="Grigoriev I.V."/>
            <person name="Martin F.M."/>
            <person name="Hacquard S."/>
        </authorList>
    </citation>
    <scope>NUCLEOTIDE SEQUENCE</scope>
    <source>
        <strain evidence="1">MPI-CAGE-CH-0230</strain>
    </source>
</reference>
<comment type="caution">
    <text evidence="1">The sequence shown here is derived from an EMBL/GenBank/DDBJ whole genome shotgun (WGS) entry which is preliminary data.</text>
</comment>
<dbReference type="GeneID" id="70188182"/>
<evidence type="ECO:0000313" key="2">
    <source>
        <dbReference type="Proteomes" id="UP000756346"/>
    </source>
</evidence>